<evidence type="ECO:0000313" key="1">
    <source>
        <dbReference type="EMBL" id="PQJ74147.1"/>
    </source>
</evidence>
<comment type="caution">
    <text evidence="1">The sequence shown here is derived from an EMBL/GenBank/DDBJ whole genome shotgun (WGS) entry which is preliminary data.</text>
</comment>
<keyword evidence="2" id="KW-1185">Reference proteome</keyword>
<protein>
    <submittedName>
        <fullName evidence="1">Uncharacterized protein</fullName>
    </submittedName>
</protein>
<gene>
    <name evidence="1" type="ORF">BTO13_02155</name>
</gene>
<organism evidence="1 2">
    <name type="scientific">Polaribacter gangjinensis</name>
    <dbReference type="NCBI Taxonomy" id="574710"/>
    <lineage>
        <taxon>Bacteria</taxon>
        <taxon>Pseudomonadati</taxon>
        <taxon>Bacteroidota</taxon>
        <taxon>Flavobacteriia</taxon>
        <taxon>Flavobacteriales</taxon>
        <taxon>Flavobacteriaceae</taxon>
    </lineage>
</organism>
<dbReference type="Proteomes" id="UP000237608">
    <property type="component" value="Unassembled WGS sequence"/>
</dbReference>
<proteinExistence type="predicted"/>
<evidence type="ECO:0000313" key="2">
    <source>
        <dbReference type="Proteomes" id="UP000237608"/>
    </source>
</evidence>
<dbReference type="AlphaFoldDB" id="A0A2S7W953"/>
<dbReference type="RefSeq" id="WP_105045298.1">
    <property type="nucleotide sequence ID" value="NZ_CP150662.1"/>
</dbReference>
<accession>A0A2S7W953</accession>
<sequence>MKNKKNKITNLLKIGILFFGVSLLLWNCEKDEFTSNPDQSNLLSKLQSEFNAESFKKAIPYEFEVLWNNENKKYHKELEIYYYEFPINFTNSFNPNNFKTINVSKYSTIYKVFVVENENQEHSFYIYKSYTENINKKKLKEKNILFEEEISYGLNHILNNEGEIVYAEKIENGKKDENIFFNKEFKKKKPKDNYQSRMMQDCYTVTTYHYTDNYIKWGNGPYTYVSTTFNGTSTETICESYWLPDLNIGGGGNSGGYYTNPGNSPAYQDCQSNSNKNYQGRYVEESNPCKYVISVNPIECGEGYVYDPVLGTCVEEDKIINELTGKAKCLNYHLDKKGDSFIKDILRKFQGDSEFDIKIKSEDKVYRNGTSIELNGKTIEPINGIIEINISTDKFSNMPALGAVRTLIHEYIHADIFSKLNTKYPTNGDLDFKTTYEKYEIEKQHNTMGELYVTSMRDALKSFHKDVLVGDYNYLTNNGANPLPDSFYEALAWQGLKEHNVKPYTDLSISKKAELTNSLNLYYHSTTKNCPE</sequence>
<dbReference type="EMBL" id="MSCL01000001">
    <property type="protein sequence ID" value="PQJ74147.1"/>
    <property type="molecule type" value="Genomic_DNA"/>
</dbReference>
<name>A0A2S7W953_9FLAO</name>
<dbReference type="OrthoDB" id="428577at2"/>
<reference evidence="1 2" key="1">
    <citation type="submission" date="2016-12" db="EMBL/GenBank/DDBJ databases">
        <title>Trade-off between light-utilization and light-protection in marine flavobacteria.</title>
        <authorList>
            <person name="Kumagai Y."/>
            <person name="Yoshizawa S."/>
            <person name="Kogure K."/>
            <person name="Iwasaki W."/>
        </authorList>
    </citation>
    <scope>NUCLEOTIDE SEQUENCE [LARGE SCALE GENOMIC DNA]</scope>
    <source>
        <strain evidence="1 2">KCTC 22729</strain>
    </source>
</reference>